<dbReference type="Proteomes" id="UP000215441">
    <property type="component" value="Unassembled WGS sequence"/>
</dbReference>
<feature type="transmembrane region" description="Helical" evidence="1">
    <location>
        <begin position="45"/>
        <end position="68"/>
    </location>
</feature>
<dbReference type="OrthoDB" id="8595051at2"/>
<dbReference type="InterPro" id="IPR021362">
    <property type="entry name" value="DUF2834"/>
</dbReference>
<dbReference type="RefSeq" id="WP_094289609.1">
    <property type="nucleotide sequence ID" value="NZ_NOIG01000007.1"/>
</dbReference>
<dbReference type="Pfam" id="PF11196">
    <property type="entry name" value="DUF2834"/>
    <property type="match status" value="1"/>
</dbReference>
<keyword evidence="1" id="KW-0472">Membrane</keyword>
<gene>
    <name evidence="2" type="ORF">CBY09_11410</name>
</gene>
<keyword evidence="3" id="KW-1185">Reference proteome</keyword>
<feature type="transmembrane region" description="Helical" evidence="1">
    <location>
        <begin position="7"/>
        <end position="25"/>
    </location>
</feature>
<evidence type="ECO:0000256" key="1">
    <source>
        <dbReference type="SAM" id="Phobius"/>
    </source>
</evidence>
<dbReference type="AlphaFoldDB" id="A0A235ENM6"/>
<reference evidence="2 3" key="1">
    <citation type="submission" date="2017-07" db="EMBL/GenBank/DDBJ databases">
        <title>Acidovorax KNDSW TSA 6 genome sequence and assembly.</title>
        <authorList>
            <person name="Mayilraj S."/>
        </authorList>
    </citation>
    <scope>NUCLEOTIDE SEQUENCE [LARGE SCALE GENOMIC DNA]</scope>
    <source>
        <strain evidence="2 3">KNDSW-TSA6</strain>
    </source>
</reference>
<evidence type="ECO:0000313" key="2">
    <source>
        <dbReference type="EMBL" id="OYD50157.1"/>
    </source>
</evidence>
<evidence type="ECO:0008006" key="4">
    <source>
        <dbReference type="Google" id="ProtNLM"/>
    </source>
</evidence>
<evidence type="ECO:0000313" key="3">
    <source>
        <dbReference type="Proteomes" id="UP000215441"/>
    </source>
</evidence>
<organism evidence="2 3">
    <name type="scientific">Acidovorax kalamii</name>
    <dbReference type="NCBI Taxonomy" id="2004485"/>
    <lineage>
        <taxon>Bacteria</taxon>
        <taxon>Pseudomonadati</taxon>
        <taxon>Pseudomonadota</taxon>
        <taxon>Betaproteobacteria</taxon>
        <taxon>Burkholderiales</taxon>
        <taxon>Comamonadaceae</taxon>
        <taxon>Acidovorax</taxon>
    </lineage>
</organism>
<dbReference type="EMBL" id="NOIG01000007">
    <property type="protein sequence ID" value="OYD50157.1"/>
    <property type="molecule type" value="Genomic_DNA"/>
</dbReference>
<keyword evidence="1" id="KW-0812">Transmembrane</keyword>
<sequence length="112" mass="12418">MHHHQPLRVFLFLLAALGLAIPWYFNTLYFLAGGSVMPGVFWRDAFANALTTGITCDVYLAAVAFSAWVAADRRLGAWRWAYIAACFGIGLAFVMPLYLAQRLRMDAARSSG</sequence>
<keyword evidence="1" id="KW-1133">Transmembrane helix</keyword>
<protein>
    <recommendedName>
        <fullName evidence="4">DUF2834 domain-containing protein</fullName>
    </recommendedName>
</protein>
<name>A0A235ENM6_9BURK</name>
<comment type="caution">
    <text evidence="2">The sequence shown here is derived from an EMBL/GenBank/DDBJ whole genome shotgun (WGS) entry which is preliminary data.</text>
</comment>
<accession>A0A235ENM6</accession>
<feature type="transmembrane region" description="Helical" evidence="1">
    <location>
        <begin position="80"/>
        <end position="100"/>
    </location>
</feature>
<proteinExistence type="predicted"/>